<evidence type="ECO:0000256" key="3">
    <source>
        <dbReference type="ARBA" id="ARBA00022801"/>
    </source>
</evidence>
<proteinExistence type="inferred from homology"/>
<evidence type="ECO:0000259" key="14">
    <source>
        <dbReference type="PROSITE" id="PS51217"/>
    </source>
</evidence>
<dbReference type="GO" id="GO:0000725">
    <property type="term" value="P:recombinational repair"/>
    <property type="evidence" value="ECO:0007669"/>
    <property type="project" value="TreeGrafter"/>
</dbReference>
<keyword evidence="5 12" id="KW-0067">ATP-binding</keyword>
<evidence type="ECO:0000259" key="13">
    <source>
        <dbReference type="PROSITE" id="PS51198"/>
    </source>
</evidence>
<dbReference type="EC" id="5.6.2.4" evidence="9"/>
<evidence type="ECO:0000256" key="12">
    <source>
        <dbReference type="PROSITE-ProRule" id="PRU00560"/>
    </source>
</evidence>
<keyword evidence="6" id="KW-0238">DNA-binding</keyword>
<keyword evidence="2 12" id="KW-0547">Nucleotide-binding</keyword>
<protein>
    <recommendedName>
        <fullName evidence="9">DNA 3'-5' helicase</fullName>
        <ecNumber evidence="9">5.6.2.4</ecNumber>
    </recommendedName>
    <alternativeName>
        <fullName evidence="10">DNA 3'-5' helicase II</fullName>
    </alternativeName>
</protein>
<dbReference type="InterPro" id="IPR000212">
    <property type="entry name" value="DNA_helicase_UvrD/REP"/>
</dbReference>
<dbReference type="InterPro" id="IPR013986">
    <property type="entry name" value="DExx_box_DNA_helicase_dom_sf"/>
</dbReference>
<dbReference type="GO" id="GO:0005524">
    <property type="term" value="F:ATP binding"/>
    <property type="evidence" value="ECO:0007669"/>
    <property type="project" value="UniProtKB-UniRule"/>
</dbReference>
<gene>
    <name evidence="15" type="ORF">ETQ85_20450</name>
</gene>
<evidence type="ECO:0000256" key="10">
    <source>
        <dbReference type="ARBA" id="ARBA00034923"/>
    </source>
</evidence>
<evidence type="ECO:0000256" key="5">
    <source>
        <dbReference type="ARBA" id="ARBA00022840"/>
    </source>
</evidence>
<evidence type="ECO:0000313" key="15">
    <source>
        <dbReference type="EMBL" id="TYC53962.1"/>
    </source>
</evidence>
<comment type="catalytic activity">
    <reaction evidence="8">
        <text>Couples ATP hydrolysis with the unwinding of duplex DNA by translocating in the 3'-5' direction.</text>
        <dbReference type="EC" id="5.6.2.4"/>
    </reaction>
</comment>
<dbReference type="GO" id="GO:0003677">
    <property type="term" value="F:DNA binding"/>
    <property type="evidence" value="ECO:0007669"/>
    <property type="project" value="UniProtKB-KW"/>
</dbReference>
<dbReference type="GO" id="GO:0016787">
    <property type="term" value="F:hydrolase activity"/>
    <property type="evidence" value="ECO:0007669"/>
    <property type="project" value="UniProtKB-UniRule"/>
</dbReference>
<dbReference type="Gene3D" id="1.10.486.10">
    <property type="entry name" value="PCRA, domain 4"/>
    <property type="match status" value="1"/>
</dbReference>
<reference evidence="15 16" key="1">
    <citation type="submission" date="2019-01" db="EMBL/GenBank/DDBJ databases">
        <title>Zoogloea oleivorans genome sequencing and assembly.</title>
        <authorList>
            <person name="Tancsics A."/>
            <person name="Farkas M."/>
            <person name="Kriszt B."/>
            <person name="Maroti G."/>
            <person name="Horvath B."/>
        </authorList>
    </citation>
    <scope>NUCLEOTIDE SEQUENCE [LARGE SCALE GENOMIC DNA]</scope>
    <source>
        <strain evidence="15 16">Buc</strain>
    </source>
</reference>
<name>A0A6C2CKC6_9RHOO</name>
<evidence type="ECO:0000256" key="2">
    <source>
        <dbReference type="ARBA" id="ARBA00022741"/>
    </source>
</evidence>
<comment type="similarity">
    <text evidence="1">Belongs to the helicase family. UvrD subfamily.</text>
</comment>
<dbReference type="PANTHER" id="PTHR11070:SF2">
    <property type="entry name" value="ATP-DEPENDENT DNA HELICASE SRS2"/>
    <property type="match status" value="1"/>
</dbReference>
<feature type="domain" description="UvrD-like helicase C-terminal" evidence="14">
    <location>
        <begin position="289"/>
        <end position="566"/>
    </location>
</feature>
<evidence type="ECO:0000256" key="6">
    <source>
        <dbReference type="ARBA" id="ARBA00023125"/>
    </source>
</evidence>
<dbReference type="Pfam" id="PF13361">
    <property type="entry name" value="UvrD_C"/>
    <property type="match status" value="1"/>
</dbReference>
<evidence type="ECO:0000313" key="16">
    <source>
        <dbReference type="Proteomes" id="UP000389128"/>
    </source>
</evidence>
<dbReference type="GO" id="GO:0043138">
    <property type="term" value="F:3'-5' DNA helicase activity"/>
    <property type="evidence" value="ECO:0007669"/>
    <property type="project" value="UniProtKB-EC"/>
</dbReference>
<keyword evidence="4 12" id="KW-0347">Helicase</keyword>
<dbReference type="PROSITE" id="PS51198">
    <property type="entry name" value="UVRD_HELICASE_ATP_BIND"/>
    <property type="match status" value="1"/>
</dbReference>
<dbReference type="EMBL" id="SDKK01000024">
    <property type="protein sequence ID" value="TYC53962.1"/>
    <property type="molecule type" value="Genomic_DNA"/>
</dbReference>
<dbReference type="OrthoDB" id="5298826at2"/>
<dbReference type="CDD" id="cd17932">
    <property type="entry name" value="DEXQc_UvrD"/>
    <property type="match status" value="1"/>
</dbReference>
<dbReference type="Proteomes" id="UP000389128">
    <property type="component" value="Unassembled WGS sequence"/>
</dbReference>
<dbReference type="Pfam" id="PF00580">
    <property type="entry name" value="UvrD-helicase"/>
    <property type="match status" value="1"/>
</dbReference>
<accession>A0A6C2CKC6</accession>
<dbReference type="InterPro" id="IPR027417">
    <property type="entry name" value="P-loop_NTPase"/>
</dbReference>
<feature type="domain" description="UvrD-like helicase ATP-binding" evidence="13">
    <location>
        <begin position="4"/>
        <end position="288"/>
    </location>
</feature>
<keyword evidence="7" id="KW-0413">Isomerase</keyword>
<feature type="binding site" evidence="12">
    <location>
        <begin position="25"/>
        <end position="32"/>
    </location>
    <ligand>
        <name>ATP</name>
        <dbReference type="ChEBI" id="CHEBI:30616"/>
    </ligand>
</feature>
<evidence type="ECO:0000256" key="8">
    <source>
        <dbReference type="ARBA" id="ARBA00034617"/>
    </source>
</evidence>
<dbReference type="InterPro" id="IPR014017">
    <property type="entry name" value="DNA_helicase_UvrD-like_C"/>
</dbReference>
<evidence type="ECO:0000256" key="4">
    <source>
        <dbReference type="ARBA" id="ARBA00022806"/>
    </source>
</evidence>
<sequence length="759" mass="86145">MTEKNYTKEQIKVIEHDGGHAVVAAVAGSGKTETLIGRVRHLLRDYQAHQIVVIMFNRDARESFARRFEQAVQVIPPEIRTFNSMGNKIVQRFVQIGMLSAAEIVEKDYRRTNIARQVFTSVFKQLNSPDMTPDKELIDDFVSFILLVKSDIRSAEAVFEDRRYGSLAAGYPTAFQIFEQERKRQKIRFFEDQIYDPVMLMLKEPETQRYVANKVDHLIIDEAQDMNGIQVAMLRILAGTRAKVMLVGDEDQAIYEWRGAKPDYLVGGFEKDFSNATRYTLPHTFRFGHLLSVAASQVVSYNTKRNSKISISAEGTPKTRIHCLPLSSGLTGLGEHIRKVLNDGYTPSDIAVLVRTYSLSVALELELHHLRIPHYIYGRPPLGRIPEIRALVGVLQMACGRWTQLEPLEMRHMIECLLQRPGLYLDKDTVKRVATQVMNRPEHLSAAIRGVITPKTKSYHADQIRDRADLLEIIATSTNPSERVIDVLERYLIGTSFVTSIEKQASTKEAAEIILANVVAFKTIANHHQGSIEEFLDEIDPLIDTYAIEPPKAPHVWIGSIHRAKGDQWPVVFVPGLVERSFPPDHLDTDEIEAERRLFYVGVTRAIDELYLAHPDEAEFRKNTEQLGERMDGQSKSSVSRFLWEMNIALAKHAGLAVESAGPFRTATVYRPDIAHEYFKHFSFASTWSYTDHPNSLMESPRDSPLAEGPMGPGARVRHEVYGLGKIDRWVDKRVVRIIFDDGEARMFVANSQIKVIDL</sequence>
<evidence type="ECO:0000256" key="9">
    <source>
        <dbReference type="ARBA" id="ARBA00034808"/>
    </source>
</evidence>
<evidence type="ECO:0000256" key="1">
    <source>
        <dbReference type="ARBA" id="ARBA00009922"/>
    </source>
</evidence>
<comment type="caution">
    <text evidence="15">The sequence shown here is derived from an EMBL/GenBank/DDBJ whole genome shotgun (WGS) entry which is preliminary data.</text>
</comment>
<dbReference type="SUPFAM" id="SSF52540">
    <property type="entry name" value="P-loop containing nucleoside triphosphate hydrolases"/>
    <property type="match status" value="1"/>
</dbReference>
<dbReference type="InterPro" id="IPR014016">
    <property type="entry name" value="UvrD-like_ATP-bd"/>
</dbReference>
<organism evidence="15 16">
    <name type="scientific">Zoogloea oleivorans</name>
    <dbReference type="NCBI Taxonomy" id="1552750"/>
    <lineage>
        <taxon>Bacteria</taxon>
        <taxon>Pseudomonadati</taxon>
        <taxon>Pseudomonadota</taxon>
        <taxon>Betaproteobacteria</taxon>
        <taxon>Rhodocyclales</taxon>
        <taxon>Zoogloeaceae</taxon>
        <taxon>Zoogloea</taxon>
    </lineage>
</organism>
<evidence type="ECO:0000256" key="11">
    <source>
        <dbReference type="ARBA" id="ARBA00048988"/>
    </source>
</evidence>
<dbReference type="PANTHER" id="PTHR11070">
    <property type="entry name" value="UVRD / RECB / PCRA DNA HELICASE FAMILY MEMBER"/>
    <property type="match status" value="1"/>
</dbReference>
<keyword evidence="16" id="KW-1185">Reference proteome</keyword>
<evidence type="ECO:0000256" key="7">
    <source>
        <dbReference type="ARBA" id="ARBA00023235"/>
    </source>
</evidence>
<dbReference type="Gene3D" id="3.40.50.300">
    <property type="entry name" value="P-loop containing nucleotide triphosphate hydrolases"/>
    <property type="match status" value="2"/>
</dbReference>
<dbReference type="Gene3D" id="1.10.10.160">
    <property type="match status" value="1"/>
</dbReference>
<dbReference type="PROSITE" id="PS51217">
    <property type="entry name" value="UVRD_HELICASE_CTER"/>
    <property type="match status" value="1"/>
</dbReference>
<comment type="catalytic activity">
    <reaction evidence="11">
        <text>ATP + H2O = ADP + phosphate + H(+)</text>
        <dbReference type="Rhea" id="RHEA:13065"/>
        <dbReference type="ChEBI" id="CHEBI:15377"/>
        <dbReference type="ChEBI" id="CHEBI:15378"/>
        <dbReference type="ChEBI" id="CHEBI:30616"/>
        <dbReference type="ChEBI" id="CHEBI:43474"/>
        <dbReference type="ChEBI" id="CHEBI:456216"/>
        <dbReference type="EC" id="5.6.2.4"/>
    </reaction>
</comment>
<dbReference type="AlphaFoldDB" id="A0A6C2CKC6"/>
<dbReference type="RefSeq" id="WP_148580937.1">
    <property type="nucleotide sequence ID" value="NZ_SDKK01000024.1"/>
</dbReference>
<keyword evidence="3 12" id="KW-0378">Hydrolase</keyword>